<evidence type="ECO:0000259" key="1">
    <source>
        <dbReference type="Pfam" id="PF03016"/>
    </source>
</evidence>
<dbReference type="AlphaFoldDB" id="A0A6C0HI24"/>
<protein>
    <recommendedName>
        <fullName evidence="1">Exostosin GT47 domain-containing protein</fullName>
    </recommendedName>
</protein>
<dbReference type="PANTHER" id="PTHR15576:SF1">
    <property type="entry name" value="RIBITOL-5-PHOSPHATE XYLOSYLTRANSFERASE 1"/>
    <property type="match status" value="1"/>
</dbReference>
<organism evidence="2">
    <name type="scientific">viral metagenome</name>
    <dbReference type="NCBI Taxonomy" id="1070528"/>
    <lineage>
        <taxon>unclassified sequences</taxon>
        <taxon>metagenomes</taxon>
        <taxon>organismal metagenomes</taxon>
    </lineage>
</organism>
<reference evidence="2" key="1">
    <citation type="journal article" date="2020" name="Nature">
        <title>Giant virus diversity and host interactions through global metagenomics.</title>
        <authorList>
            <person name="Schulz F."/>
            <person name="Roux S."/>
            <person name="Paez-Espino D."/>
            <person name="Jungbluth S."/>
            <person name="Walsh D.A."/>
            <person name="Denef V.J."/>
            <person name="McMahon K.D."/>
            <person name="Konstantinidis K.T."/>
            <person name="Eloe-Fadrosh E.A."/>
            <person name="Kyrpides N.C."/>
            <person name="Woyke T."/>
        </authorList>
    </citation>
    <scope>NUCLEOTIDE SEQUENCE</scope>
    <source>
        <strain evidence="2">GVMAG-M-3300023184-105</strain>
    </source>
</reference>
<dbReference type="GO" id="GO:0005794">
    <property type="term" value="C:Golgi apparatus"/>
    <property type="evidence" value="ECO:0007669"/>
    <property type="project" value="TreeGrafter"/>
</dbReference>
<evidence type="ECO:0000313" key="2">
    <source>
        <dbReference type="EMBL" id="QHT80149.1"/>
    </source>
</evidence>
<accession>A0A6C0HI24</accession>
<feature type="domain" description="Exostosin GT47" evidence="1">
    <location>
        <begin position="136"/>
        <end position="223"/>
    </location>
</feature>
<dbReference type="EMBL" id="MN739963">
    <property type="protein sequence ID" value="QHT80149.1"/>
    <property type="molecule type" value="Genomic_DNA"/>
</dbReference>
<dbReference type="InterPro" id="IPR055286">
    <property type="entry name" value="RXYLT1-like"/>
</dbReference>
<dbReference type="GO" id="GO:0035269">
    <property type="term" value="P:protein O-linked glycosylation via mannose"/>
    <property type="evidence" value="ECO:0007669"/>
    <property type="project" value="InterPro"/>
</dbReference>
<dbReference type="GO" id="GO:0120053">
    <property type="term" value="F:ribitol beta-1,4-xylosyltransferase activity"/>
    <property type="evidence" value="ECO:0007669"/>
    <property type="project" value="InterPro"/>
</dbReference>
<name>A0A6C0HI24_9ZZZZ</name>
<dbReference type="Pfam" id="PF03016">
    <property type="entry name" value="Exostosin_GT47"/>
    <property type="match status" value="1"/>
</dbReference>
<dbReference type="PANTHER" id="PTHR15576">
    <property type="entry name" value="RIBITOL-5-PHOSPHATE XYLOSYLTRANSFERASE 1"/>
    <property type="match status" value="1"/>
</dbReference>
<dbReference type="InterPro" id="IPR040911">
    <property type="entry name" value="Exostosin_GT47"/>
</dbReference>
<proteinExistence type="predicted"/>
<sequence length="513" mass="60194">MFCPNQIIKGERLQQIADVYIGYPEDFYYNPLISRELTKQRNIHSITSEYDNPKTVFCYTHCLFSFAKLVNYFKNPFVLITHNSDGIIEDDETTQYLLAHPIIVRWYAQNVTVLHEKLRILPIGMANDQWTHGNTTKIMENKSTQKTKQVYFNFNIATNEKKRRSCYDKLIYKLIPEPTVEPQKYHEILAQYEFCICPEGNGVDTHRLWEALYLKCIPIVLQSSHIDILRTQLNIPMVVLRSWYELDISSLDYNSFSMNADNYYAPLLLDYYKQQIAHDVENMVFPNKKNITLIPSIIDTPNKPLSYHSVRSVYTKQERFAQTKETIESVRCRIPNNKIMVIECSPLTVEESQFFLEKTDIFINLYDLPDKSYIEKIHSHSKSMGEGTMTIYALEYLLTNKIEYDTLYKLSGRYKLTDKFSYARYNNNKAMVQYYCDKECASTILYKLPHIQSVKWYTFLKNANDYFVHCYGYENIFAMFLKELETHTENLVLDTPQMGVCGNISVCGGYVEG</sequence>